<dbReference type="Proteomes" id="UP000092124">
    <property type="component" value="Unassembled WGS sequence"/>
</dbReference>
<evidence type="ECO:0000256" key="1">
    <source>
        <dbReference type="SAM" id="MobiDB-lite"/>
    </source>
</evidence>
<evidence type="ECO:0000313" key="2">
    <source>
        <dbReference type="EMBL" id="OBS70301.1"/>
    </source>
</evidence>
<comment type="caution">
    <text evidence="2">The sequence shown here is derived from an EMBL/GenBank/DDBJ whole genome shotgun (WGS) entry which is preliminary data.</text>
</comment>
<dbReference type="OrthoDB" id="73680at2759"/>
<feature type="region of interest" description="Disordered" evidence="1">
    <location>
        <begin position="72"/>
        <end position="140"/>
    </location>
</feature>
<dbReference type="STRING" id="56216.A0A1A6GVV6"/>
<name>A0A1A6GVV6_NEOLE</name>
<sequence>MHVFLLELCLPFEKHLQPVPCLVLVFIGPADRALKAEESCGVLWKATGSKPSSAYPSTTIVNPTIVLLQHNREQQKRLSSLSDPASERRVGEQDSVPTPGELTSPSRAAERRAKDDSRRVVKSAQDLSNVSMDEVGIPLR</sequence>
<evidence type="ECO:0000313" key="3">
    <source>
        <dbReference type="Proteomes" id="UP000092124"/>
    </source>
</evidence>
<dbReference type="AlphaFoldDB" id="A0A1A6GVV6"/>
<keyword evidence="3" id="KW-1185">Reference proteome</keyword>
<reference evidence="2 3" key="1">
    <citation type="submission" date="2016-06" db="EMBL/GenBank/DDBJ databases">
        <title>The Draft Genome Sequence and Annotation of the Desert Woodrat Neotoma lepida.</title>
        <authorList>
            <person name="Campbell M."/>
            <person name="Oakeson K.F."/>
            <person name="Yandell M."/>
            <person name="Halpert J.R."/>
            <person name="Dearing D."/>
        </authorList>
    </citation>
    <scope>NUCLEOTIDE SEQUENCE [LARGE SCALE GENOMIC DNA]</scope>
    <source>
        <strain evidence="2">417</strain>
        <tissue evidence="2">Liver</tissue>
    </source>
</reference>
<dbReference type="EMBL" id="LZPO01066344">
    <property type="protein sequence ID" value="OBS70301.1"/>
    <property type="molecule type" value="Genomic_DNA"/>
</dbReference>
<organism evidence="2 3">
    <name type="scientific">Neotoma lepida</name>
    <name type="common">Desert woodrat</name>
    <dbReference type="NCBI Taxonomy" id="56216"/>
    <lineage>
        <taxon>Eukaryota</taxon>
        <taxon>Metazoa</taxon>
        <taxon>Chordata</taxon>
        <taxon>Craniata</taxon>
        <taxon>Vertebrata</taxon>
        <taxon>Euteleostomi</taxon>
        <taxon>Mammalia</taxon>
        <taxon>Eutheria</taxon>
        <taxon>Euarchontoglires</taxon>
        <taxon>Glires</taxon>
        <taxon>Rodentia</taxon>
        <taxon>Myomorpha</taxon>
        <taxon>Muroidea</taxon>
        <taxon>Cricetidae</taxon>
        <taxon>Neotominae</taxon>
        <taxon>Neotoma</taxon>
    </lineage>
</organism>
<protein>
    <submittedName>
        <fullName evidence="2">Uncharacterized protein</fullName>
    </submittedName>
</protein>
<accession>A0A1A6GVV6</accession>
<gene>
    <name evidence="2" type="ORF">A6R68_01156</name>
</gene>
<feature type="non-terminal residue" evidence="2">
    <location>
        <position position="140"/>
    </location>
</feature>
<proteinExistence type="predicted"/>
<feature type="compositionally biased region" description="Basic and acidic residues" evidence="1">
    <location>
        <begin position="108"/>
        <end position="119"/>
    </location>
</feature>